<evidence type="ECO:0008006" key="3">
    <source>
        <dbReference type="Google" id="ProtNLM"/>
    </source>
</evidence>
<sequence>MSTAKPVQTPMPTSAPLNALDGVAFEDSTLYRSVISSLQYLAFIRPDLSFAVNRVCQHMHLPRVPHWQVVKRILRYLHHIVDFLAAYFDADRAGCPDDRGSTGGLCVFFSPNLISWSSQKETTIARSSIEAEYKAVANATCELLWIQSLPRDLGIFISFPPIL</sequence>
<evidence type="ECO:0000313" key="2">
    <source>
        <dbReference type="Proteomes" id="UP000516437"/>
    </source>
</evidence>
<keyword evidence="2" id="KW-1185">Reference proteome</keyword>
<gene>
    <name evidence="1" type="ORF">CJ030_MR2G016170</name>
</gene>
<dbReference type="PANTHER" id="PTHR11439">
    <property type="entry name" value="GAG-POL-RELATED RETROTRANSPOSON"/>
    <property type="match status" value="1"/>
</dbReference>
<protein>
    <recommendedName>
        <fullName evidence="3">Mitochondrial protein</fullName>
    </recommendedName>
</protein>
<comment type="caution">
    <text evidence="1">The sequence shown here is derived from an EMBL/GenBank/DDBJ whole genome shotgun (WGS) entry which is preliminary data.</text>
</comment>
<dbReference type="AlphaFoldDB" id="A0A6A1WAM1"/>
<dbReference type="CDD" id="cd09272">
    <property type="entry name" value="RNase_HI_RT_Ty1"/>
    <property type="match status" value="1"/>
</dbReference>
<proteinExistence type="predicted"/>
<dbReference type="EMBL" id="RXIC02000020">
    <property type="protein sequence ID" value="KAB1222289.1"/>
    <property type="molecule type" value="Genomic_DNA"/>
</dbReference>
<dbReference type="OrthoDB" id="1931513at2759"/>
<organism evidence="1 2">
    <name type="scientific">Morella rubra</name>
    <name type="common">Chinese bayberry</name>
    <dbReference type="NCBI Taxonomy" id="262757"/>
    <lineage>
        <taxon>Eukaryota</taxon>
        <taxon>Viridiplantae</taxon>
        <taxon>Streptophyta</taxon>
        <taxon>Embryophyta</taxon>
        <taxon>Tracheophyta</taxon>
        <taxon>Spermatophyta</taxon>
        <taxon>Magnoliopsida</taxon>
        <taxon>eudicotyledons</taxon>
        <taxon>Gunneridae</taxon>
        <taxon>Pentapetalae</taxon>
        <taxon>rosids</taxon>
        <taxon>fabids</taxon>
        <taxon>Fagales</taxon>
        <taxon>Myricaceae</taxon>
        <taxon>Morella</taxon>
    </lineage>
</organism>
<reference evidence="1 2" key="1">
    <citation type="journal article" date="2019" name="Plant Biotechnol. J.">
        <title>The red bayberry genome and genetic basis of sex determination.</title>
        <authorList>
            <person name="Jia H.M."/>
            <person name="Jia H.J."/>
            <person name="Cai Q.L."/>
            <person name="Wang Y."/>
            <person name="Zhao H.B."/>
            <person name="Yang W.F."/>
            <person name="Wang G.Y."/>
            <person name="Li Y.H."/>
            <person name="Zhan D.L."/>
            <person name="Shen Y.T."/>
            <person name="Niu Q.F."/>
            <person name="Chang L."/>
            <person name="Qiu J."/>
            <person name="Zhao L."/>
            <person name="Xie H.B."/>
            <person name="Fu W.Y."/>
            <person name="Jin J."/>
            <person name="Li X.W."/>
            <person name="Jiao Y."/>
            <person name="Zhou C.C."/>
            <person name="Tu T."/>
            <person name="Chai C.Y."/>
            <person name="Gao J.L."/>
            <person name="Fan L.J."/>
            <person name="van de Weg E."/>
            <person name="Wang J.Y."/>
            <person name="Gao Z.S."/>
        </authorList>
    </citation>
    <scope>NUCLEOTIDE SEQUENCE [LARGE SCALE GENOMIC DNA]</scope>
    <source>
        <tissue evidence="1">Leaves</tissue>
    </source>
</reference>
<dbReference type="Proteomes" id="UP000516437">
    <property type="component" value="Chromosome 2"/>
</dbReference>
<evidence type="ECO:0000313" key="1">
    <source>
        <dbReference type="EMBL" id="KAB1222289.1"/>
    </source>
</evidence>
<name>A0A6A1WAM1_9ROSI</name>
<accession>A0A6A1WAM1</accession>
<dbReference type="PANTHER" id="PTHR11439:SF455">
    <property type="entry name" value="RLK (RECEPTOR-LIKE PROTEIN KINASE) 8, PUTATIVE-RELATED"/>
    <property type="match status" value="1"/>
</dbReference>